<feature type="region of interest" description="Disordered" evidence="1">
    <location>
        <begin position="91"/>
        <end position="113"/>
    </location>
</feature>
<evidence type="ECO:0000256" key="1">
    <source>
        <dbReference type="SAM" id="MobiDB-lite"/>
    </source>
</evidence>
<accession>A0A0A6UL74</accession>
<reference evidence="2 3" key="1">
    <citation type="submission" date="2014-10" db="EMBL/GenBank/DDBJ databases">
        <title>Draft genome sequence of Actinoplanes utahensis NRRL 12052.</title>
        <authorList>
            <person name="Velasco-Bucheli B."/>
            <person name="del Cerro C."/>
            <person name="Hormigo D."/>
            <person name="Garcia J.L."/>
            <person name="Acebal C."/>
            <person name="Arroyo M."/>
            <person name="de la Mata I."/>
        </authorList>
    </citation>
    <scope>NUCLEOTIDE SEQUENCE [LARGE SCALE GENOMIC DNA]</scope>
    <source>
        <strain evidence="2 3">NRRL 12052</strain>
    </source>
</reference>
<proteinExistence type="predicted"/>
<evidence type="ECO:0000313" key="2">
    <source>
        <dbReference type="EMBL" id="KHD75074.1"/>
    </source>
</evidence>
<dbReference type="EMBL" id="JRTT01000032">
    <property type="protein sequence ID" value="KHD75074.1"/>
    <property type="molecule type" value="Genomic_DNA"/>
</dbReference>
<keyword evidence="3" id="KW-1185">Reference proteome</keyword>
<dbReference type="Proteomes" id="UP000054537">
    <property type="component" value="Unassembled WGS sequence"/>
</dbReference>
<feature type="region of interest" description="Disordered" evidence="1">
    <location>
        <begin position="15"/>
        <end position="43"/>
    </location>
</feature>
<feature type="compositionally biased region" description="Basic and acidic residues" evidence="1">
    <location>
        <begin position="33"/>
        <end position="43"/>
    </location>
</feature>
<evidence type="ECO:0000313" key="3">
    <source>
        <dbReference type="Proteomes" id="UP000054537"/>
    </source>
</evidence>
<protein>
    <submittedName>
        <fullName evidence="2">Uncharacterized protein</fullName>
    </submittedName>
</protein>
<sequence length="113" mass="11978">MRQIYAHQATVALASGEDPDAPGAAITAALGGHGDHEPPHHTTAEQAGEALRLRVLVATEPDRIAEVRRRIDAALAAGDWRLITSGCATVEPAERPHGRRLLRRTAEPGTKGP</sequence>
<dbReference type="RefSeq" id="WP_043528295.1">
    <property type="nucleotide sequence ID" value="NZ_BAABKU010000002.1"/>
</dbReference>
<organism evidence="2 3">
    <name type="scientific">Actinoplanes utahensis</name>
    <dbReference type="NCBI Taxonomy" id="1869"/>
    <lineage>
        <taxon>Bacteria</taxon>
        <taxon>Bacillati</taxon>
        <taxon>Actinomycetota</taxon>
        <taxon>Actinomycetes</taxon>
        <taxon>Micromonosporales</taxon>
        <taxon>Micromonosporaceae</taxon>
        <taxon>Actinoplanes</taxon>
    </lineage>
</organism>
<dbReference type="OrthoDB" id="3785690at2"/>
<name>A0A0A6UL74_ACTUT</name>
<dbReference type="AlphaFoldDB" id="A0A0A6UL74"/>
<gene>
    <name evidence="2" type="ORF">MB27_25220</name>
</gene>
<comment type="caution">
    <text evidence="2">The sequence shown here is derived from an EMBL/GenBank/DDBJ whole genome shotgun (WGS) entry which is preliminary data.</text>
</comment>
<dbReference type="STRING" id="1869.MB27_25220"/>